<name>W2RMB4_CYPE1</name>
<evidence type="ECO:0000313" key="1">
    <source>
        <dbReference type="EMBL" id="ETN36843.1"/>
    </source>
</evidence>
<dbReference type="PANTHER" id="PTHR34129:SF1">
    <property type="entry name" value="DUF952 DOMAIN-CONTAINING PROTEIN"/>
    <property type="match status" value="1"/>
</dbReference>
<dbReference type="InterPro" id="IPR009297">
    <property type="entry name" value="DUF952"/>
</dbReference>
<dbReference type="HOGENOM" id="CLU_129452_2_0_1"/>
<dbReference type="EMBL" id="KB822724">
    <property type="protein sequence ID" value="ETN36843.1"/>
    <property type="molecule type" value="Genomic_DNA"/>
</dbReference>
<sequence>MAPSDLDLKSGFIHLSSARQIPGTLTHFFASPPSDRTSLYLLKIPLAPLETAEVLRWESPDAKVCGSRDGEGMFPHVYFADGRLGLSDREVQSVREVVSEQGQLGWEAALAGLESWLV</sequence>
<dbReference type="Gene3D" id="3.20.170.20">
    <property type="entry name" value="Protein of unknown function DUF952"/>
    <property type="match status" value="1"/>
</dbReference>
<evidence type="ECO:0000313" key="2">
    <source>
        <dbReference type="Proteomes" id="UP000030752"/>
    </source>
</evidence>
<keyword evidence="2" id="KW-1185">Reference proteome</keyword>
<dbReference type="eggNOG" id="ENOG502SBXH">
    <property type="taxonomic scope" value="Eukaryota"/>
</dbReference>
<evidence type="ECO:0008006" key="3">
    <source>
        <dbReference type="Google" id="ProtNLM"/>
    </source>
</evidence>
<dbReference type="VEuPathDB" id="FungiDB:HMPREF1541_07830"/>
<gene>
    <name evidence="1" type="ORF">HMPREF1541_07830</name>
</gene>
<dbReference type="OrthoDB" id="4140916at2759"/>
<reference evidence="1 2" key="1">
    <citation type="submission" date="2013-03" db="EMBL/GenBank/DDBJ databases">
        <title>The Genome Sequence of Phialophora europaea CBS 101466.</title>
        <authorList>
            <consortium name="The Broad Institute Genomics Platform"/>
            <person name="Cuomo C."/>
            <person name="de Hoog S."/>
            <person name="Gorbushina A."/>
            <person name="Walker B."/>
            <person name="Young S.K."/>
            <person name="Zeng Q."/>
            <person name="Gargeya S."/>
            <person name="Fitzgerald M."/>
            <person name="Haas B."/>
            <person name="Abouelleil A."/>
            <person name="Allen A.W."/>
            <person name="Alvarado L."/>
            <person name="Arachchi H.M."/>
            <person name="Berlin A.M."/>
            <person name="Chapman S.B."/>
            <person name="Gainer-Dewar J."/>
            <person name="Goldberg J."/>
            <person name="Griggs A."/>
            <person name="Gujja S."/>
            <person name="Hansen M."/>
            <person name="Howarth C."/>
            <person name="Imamovic A."/>
            <person name="Ireland A."/>
            <person name="Larimer J."/>
            <person name="McCowan C."/>
            <person name="Murphy C."/>
            <person name="Pearson M."/>
            <person name="Poon T.W."/>
            <person name="Priest M."/>
            <person name="Roberts A."/>
            <person name="Saif S."/>
            <person name="Shea T."/>
            <person name="Sisk P."/>
            <person name="Sykes S."/>
            <person name="Wortman J."/>
            <person name="Nusbaum C."/>
            <person name="Birren B."/>
        </authorList>
    </citation>
    <scope>NUCLEOTIDE SEQUENCE [LARGE SCALE GENOMIC DNA]</scope>
    <source>
        <strain evidence="1 2">CBS 101466</strain>
    </source>
</reference>
<protein>
    <recommendedName>
        <fullName evidence="3">DUF952 domain-containing protein</fullName>
    </recommendedName>
</protein>
<dbReference type="InParanoid" id="W2RMB4"/>
<dbReference type="STRING" id="1220924.W2RMB4"/>
<dbReference type="AlphaFoldDB" id="W2RMB4"/>
<organism evidence="1 2">
    <name type="scientific">Cyphellophora europaea (strain CBS 101466)</name>
    <name type="common">Phialophora europaea</name>
    <dbReference type="NCBI Taxonomy" id="1220924"/>
    <lineage>
        <taxon>Eukaryota</taxon>
        <taxon>Fungi</taxon>
        <taxon>Dikarya</taxon>
        <taxon>Ascomycota</taxon>
        <taxon>Pezizomycotina</taxon>
        <taxon>Eurotiomycetes</taxon>
        <taxon>Chaetothyriomycetidae</taxon>
        <taxon>Chaetothyriales</taxon>
        <taxon>Cyphellophoraceae</taxon>
        <taxon>Cyphellophora</taxon>
    </lineage>
</organism>
<proteinExistence type="predicted"/>
<dbReference type="GeneID" id="19975169"/>
<dbReference type="SUPFAM" id="SSF56399">
    <property type="entry name" value="ADP-ribosylation"/>
    <property type="match status" value="1"/>
</dbReference>
<accession>W2RMB4</accession>
<dbReference type="Proteomes" id="UP000030752">
    <property type="component" value="Unassembled WGS sequence"/>
</dbReference>
<dbReference type="PANTHER" id="PTHR34129">
    <property type="entry name" value="BLR1139 PROTEIN"/>
    <property type="match status" value="1"/>
</dbReference>
<dbReference type="Pfam" id="PF06108">
    <property type="entry name" value="DUF952"/>
    <property type="match status" value="1"/>
</dbReference>
<dbReference type="RefSeq" id="XP_008720375.1">
    <property type="nucleotide sequence ID" value="XM_008722153.1"/>
</dbReference>